<organism evidence="1 2">
    <name type="scientific">Apiospora rasikravindrae</name>
    <dbReference type="NCBI Taxonomy" id="990691"/>
    <lineage>
        <taxon>Eukaryota</taxon>
        <taxon>Fungi</taxon>
        <taxon>Dikarya</taxon>
        <taxon>Ascomycota</taxon>
        <taxon>Pezizomycotina</taxon>
        <taxon>Sordariomycetes</taxon>
        <taxon>Xylariomycetidae</taxon>
        <taxon>Amphisphaeriales</taxon>
        <taxon>Apiosporaceae</taxon>
        <taxon>Apiospora</taxon>
    </lineage>
</organism>
<evidence type="ECO:0000313" key="2">
    <source>
        <dbReference type="Proteomes" id="UP001444661"/>
    </source>
</evidence>
<dbReference type="Proteomes" id="UP001444661">
    <property type="component" value="Unassembled WGS sequence"/>
</dbReference>
<protein>
    <submittedName>
        <fullName evidence="1">Uncharacterized protein</fullName>
    </submittedName>
</protein>
<name>A0ABR1RN98_9PEZI</name>
<dbReference type="EMBL" id="JAQQWK010000014">
    <property type="protein sequence ID" value="KAK8016434.1"/>
    <property type="molecule type" value="Genomic_DNA"/>
</dbReference>
<proteinExistence type="predicted"/>
<sequence length="145" mass="16027">MDKTSGMAKFLSRKSIPGDVTVMVGRGYDRASNQDSVPEAGIRAAGFQEIRSASIYSGRGPHQRQIGQKSRVLLLIQRVTTNREKVNQDAKSLSDLDLPDSKQGDHFIGYRESHVHANTVRDSLLLLCTPVPLISKQAYFSLISQ</sequence>
<comment type="caution">
    <text evidence="1">The sequence shown here is derived from an EMBL/GenBank/DDBJ whole genome shotgun (WGS) entry which is preliminary data.</text>
</comment>
<reference evidence="1 2" key="1">
    <citation type="submission" date="2023-01" db="EMBL/GenBank/DDBJ databases">
        <title>Analysis of 21 Apiospora genomes using comparative genomics revels a genus with tremendous synthesis potential of carbohydrate active enzymes and secondary metabolites.</title>
        <authorList>
            <person name="Sorensen T."/>
        </authorList>
    </citation>
    <scope>NUCLEOTIDE SEQUENCE [LARGE SCALE GENOMIC DNA]</scope>
    <source>
        <strain evidence="1 2">CBS 33761</strain>
    </source>
</reference>
<keyword evidence="2" id="KW-1185">Reference proteome</keyword>
<evidence type="ECO:0000313" key="1">
    <source>
        <dbReference type="EMBL" id="KAK8016434.1"/>
    </source>
</evidence>
<accession>A0ABR1RN98</accession>
<gene>
    <name evidence="1" type="ORF">PG993_014623</name>
</gene>